<accession>A0A3S4ZWX4</accession>
<protein>
    <submittedName>
        <fullName evidence="2">Uncharacterized protein</fullName>
    </submittedName>
</protein>
<comment type="caution">
    <text evidence="2">The sequence shown here is derived from an EMBL/GenBank/DDBJ whole genome shotgun (WGS) entry which is preliminary data.</text>
</comment>
<dbReference type="Proteomes" id="UP000784294">
    <property type="component" value="Unassembled WGS sequence"/>
</dbReference>
<feature type="region of interest" description="Disordered" evidence="1">
    <location>
        <begin position="58"/>
        <end position="99"/>
    </location>
</feature>
<reference evidence="2" key="1">
    <citation type="submission" date="2018-11" db="EMBL/GenBank/DDBJ databases">
        <authorList>
            <consortium name="Pathogen Informatics"/>
        </authorList>
    </citation>
    <scope>NUCLEOTIDE SEQUENCE</scope>
</reference>
<dbReference type="AlphaFoldDB" id="A0A3S4ZWX4"/>
<dbReference type="EMBL" id="CAAALY010019767">
    <property type="protein sequence ID" value="VEL14029.1"/>
    <property type="molecule type" value="Genomic_DNA"/>
</dbReference>
<sequence length="99" mass="10891">MPGRILDTLNNPSPAISKVYNFDHSVPRFFTDVGESKGPGASFQTGLASWLPRRRKLSCNSHSASADSTSTRVRERENMRLPYMSQTSGNLSEISAQTS</sequence>
<name>A0A3S4ZWX4_9PLAT</name>
<keyword evidence="3" id="KW-1185">Reference proteome</keyword>
<feature type="compositionally biased region" description="Polar residues" evidence="1">
    <location>
        <begin position="84"/>
        <end position="99"/>
    </location>
</feature>
<evidence type="ECO:0000313" key="3">
    <source>
        <dbReference type="Proteomes" id="UP000784294"/>
    </source>
</evidence>
<evidence type="ECO:0000256" key="1">
    <source>
        <dbReference type="SAM" id="MobiDB-lite"/>
    </source>
</evidence>
<feature type="compositionally biased region" description="Polar residues" evidence="1">
    <location>
        <begin position="58"/>
        <end position="71"/>
    </location>
</feature>
<organism evidence="2 3">
    <name type="scientific">Protopolystoma xenopodis</name>
    <dbReference type="NCBI Taxonomy" id="117903"/>
    <lineage>
        <taxon>Eukaryota</taxon>
        <taxon>Metazoa</taxon>
        <taxon>Spiralia</taxon>
        <taxon>Lophotrochozoa</taxon>
        <taxon>Platyhelminthes</taxon>
        <taxon>Monogenea</taxon>
        <taxon>Polyopisthocotylea</taxon>
        <taxon>Polystomatidea</taxon>
        <taxon>Polystomatidae</taxon>
        <taxon>Protopolystoma</taxon>
    </lineage>
</organism>
<proteinExistence type="predicted"/>
<evidence type="ECO:0000313" key="2">
    <source>
        <dbReference type="EMBL" id="VEL14029.1"/>
    </source>
</evidence>
<gene>
    <name evidence="2" type="ORF">PXEA_LOCUS7469</name>
</gene>